<dbReference type="AlphaFoldDB" id="A0A1M5ITW6"/>
<dbReference type="OrthoDB" id="1079187at2"/>
<feature type="signal peptide" evidence="1">
    <location>
        <begin position="1"/>
        <end position="21"/>
    </location>
</feature>
<reference evidence="3" key="1">
    <citation type="submission" date="2016-11" db="EMBL/GenBank/DDBJ databases">
        <authorList>
            <person name="Varghese N."/>
            <person name="Submissions S."/>
        </authorList>
    </citation>
    <scope>NUCLEOTIDE SEQUENCE [LARGE SCALE GENOMIC DNA]</scope>
    <source>
        <strain evidence="3">DSM 22638</strain>
    </source>
</reference>
<accession>A0A1M5ITW6</accession>
<dbReference type="Gene3D" id="1.25.40.10">
    <property type="entry name" value="Tetratricopeptide repeat domain"/>
    <property type="match status" value="1"/>
</dbReference>
<dbReference type="Proteomes" id="UP000184532">
    <property type="component" value="Unassembled WGS sequence"/>
</dbReference>
<dbReference type="InterPro" id="IPR008969">
    <property type="entry name" value="CarboxyPept-like_regulatory"/>
</dbReference>
<dbReference type="SUPFAM" id="SSF53300">
    <property type="entry name" value="vWA-like"/>
    <property type="match status" value="1"/>
</dbReference>
<evidence type="ECO:0000313" key="3">
    <source>
        <dbReference type="Proteomes" id="UP000184532"/>
    </source>
</evidence>
<keyword evidence="1" id="KW-0732">Signal</keyword>
<organism evidence="2 3">
    <name type="scientific">Flagellimonas flava</name>
    <dbReference type="NCBI Taxonomy" id="570519"/>
    <lineage>
        <taxon>Bacteria</taxon>
        <taxon>Pseudomonadati</taxon>
        <taxon>Bacteroidota</taxon>
        <taxon>Flavobacteriia</taxon>
        <taxon>Flavobacteriales</taxon>
        <taxon>Flavobacteriaceae</taxon>
        <taxon>Flagellimonas</taxon>
    </lineage>
</organism>
<keyword evidence="3" id="KW-1185">Reference proteome</keyword>
<dbReference type="Pfam" id="PF13715">
    <property type="entry name" value="CarbopepD_reg_2"/>
    <property type="match status" value="1"/>
</dbReference>
<evidence type="ECO:0000313" key="2">
    <source>
        <dbReference type="EMBL" id="SHG31788.1"/>
    </source>
</evidence>
<protein>
    <submittedName>
        <fullName evidence="2">CarboxypepD_reg-like domain-containing protein</fullName>
    </submittedName>
</protein>
<evidence type="ECO:0000256" key="1">
    <source>
        <dbReference type="SAM" id="SignalP"/>
    </source>
</evidence>
<proteinExistence type="predicted"/>
<dbReference type="SUPFAM" id="SSF48452">
    <property type="entry name" value="TPR-like"/>
    <property type="match status" value="1"/>
</dbReference>
<dbReference type="STRING" id="570519.SAMN04488116_0927"/>
<dbReference type="InterPro" id="IPR011990">
    <property type="entry name" value="TPR-like_helical_dom_sf"/>
</dbReference>
<gene>
    <name evidence="2" type="ORF">SAMN04488116_0927</name>
</gene>
<dbReference type="SUPFAM" id="SSF49464">
    <property type="entry name" value="Carboxypeptidase regulatory domain-like"/>
    <property type="match status" value="2"/>
</dbReference>
<dbReference type="InterPro" id="IPR036465">
    <property type="entry name" value="vWFA_dom_sf"/>
</dbReference>
<dbReference type="Gene3D" id="3.40.50.410">
    <property type="entry name" value="von Willebrand factor, type A domain"/>
    <property type="match status" value="1"/>
</dbReference>
<feature type="chain" id="PRO_5012657629" evidence="1">
    <location>
        <begin position="22"/>
        <end position="1002"/>
    </location>
</feature>
<dbReference type="EMBL" id="FQWL01000001">
    <property type="protein sequence ID" value="SHG31788.1"/>
    <property type="molecule type" value="Genomic_DNA"/>
</dbReference>
<dbReference type="RefSeq" id="WP_073176760.1">
    <property type="nucleotide sequence ID" value="NZ_FQWL01000001.1"/>
</dbReference>
<name>A0A1M5ITW6_9FLAO</name>
<sequence>MKILTYFLAAILGLVSLSTVAQTRLSGHIVDLDSRQPVDFANIGVLDKNVGTVSDFDGSFKLDLEASDINSTDTLQISRIGYRTIKFSTKDFLEQLQSNPVVELEATAYELDGIVVKSSDSDKRRMGYQSRSKRLFGFWNDSLALGGEHASKIMVRRGPVKLEDLSFHVAANISDSILVRVNVYELERGLPGKNFTTANILHTIKQRQGTITIDLSPYNIVVDDHFVISLELLKIYGGRVGIGISAFDDGARSYTRVVSQGRWKRMRKGFTIAYHLNTSSVDKEDMVAGKDGIPKRDRPDIVSILWDTSRSMEQRDLERELAFLDAYFKEIGSVTVALRKFSNNWSRSRLFKINNGYWLELKKVLESTRYDGGASQRLWDSMEVSGHALLFTDGKNYPEDLGKEWSTELFTINGDPSANHKFLKELAEDHGGNYLNLEKMVDLSKALQFTKFHIKDNLEYGTRLDVKKASTVRGSVGDLDSPLTKVLVKVRNSDRETRTDTKGNFSIQAFDGEILDFSYPGREDASSVVNTGSQMLKIIMPIGITALEEVVLEENRKLEELHRPLNKDINTRFGKLDMNKVGFSVKQMEGSEISPSAQTLMDAVEGKFPGVKTVRVYPEDYEVVQLRDRALAWDIDGHIYPPQTPPFHINVHNIKDLTIMPPSWSVAKYGRLAPGGIIIVRTISNTFDDIELVDKTITKPGNIYLNDAVELASGLPSKPIYVQRIANRSSAKEGYLQYLKEQEHYGSYPSFYQESSEIFLRFWKEVSLSNLVKSNLLESFSENTDALKILAYSYEQQGDNKEAQLVYEHIHGISPSLQAKRDLARMLTKLGSYKEAWSVYKGYVSNRDYLEEEGLDKLARREILDFVQNHGDKVGLDPSKFNFEETGDLSLIVEWNDPNTQFELQFVGPNQRFFNWNNTVEVSQEQTLEGNLSAIFDIDESQQGDWLVNMTYMGNQANLPTYLKFTLRNNATGEEEMKMVTLRQQNVKYKVMNIGSKGMMLY</sequence>